<dbReference type="AlphaFoldDB" id="A0A1T3NNH3"/>
<dbReference type="InterPro" id="IPR011335">
    <property type="entry name" value="Restrct_endonuc-II-like"/>
</dbReference>
<evidence type="ECO:0000259" key="1">
    <source>
        <dbReference type="Pfam" id="PF04471"/>
    </source>
</evidence>
<dbReference type="InterPro" id="IPR052906">
    <property type="entry name" value="Type_IV_Methyl-Rstrct_Enzyme"/>
</dbReference>
<gene>
    <name evidence="2" type="ORF">B4N89_38020</name>
</gene>
<dbReference type="PANTHER" id="PTHR30015">
    <property type="entry name" value="MRR RESTRICTION SYSTEM PROTEIN"/>
    <property type="match status" value="1"/>
</dbReference>
<dbReference type="PANTHER" id="PTHR30015:SF6">
    <property type="entry name" value="SLL1429 PROTEIN"/>
    <property type="match status" value="1"/>
</dbReference>
<proteinExistence type="predicted"/>
<comment type="caution">
    <text evidence="2">The sequence shown here is derived from an EMBL/GenBank/DDBJ whole genome shotgun (WGS) entry which is preliminary data.</text>
</comment>
<accession>A0A1T3NNH3</accession>
<dbReference type="GO" id="GO:0009307">
    <property type="term" value="P:DNA restriction-modification system"/>
    <property type="evidence" value="ECO:0007669"/>
    <property type="project" value="InterPro"/>
</dbReference>
<keyword evidence="3" id="KW-1185">Reference proteome</keyword>
<evidence type="ECO:0000313" key="3">
    <source>
        <dbReference type="Proteomes" id="UP000190037"/>
    </source>
</evidence>
<protein>
    <recommendedName>
        <fullName evidence="1">Restriction endonuclease type IV Mrr domain-containing protein</fullName>
    </recommendedName>
</protein>
<dbReference type="GO" id="GO:0015666">
    <property type="term" value="F:restriction endodeoxyribonuclease activity"/>
    <property type="evidence" value="ECO:0007669"/>
    <property type="project" value="TreeGrafter"/>
</dbReference>
<sequence>MAGVGVVATLALYACGLFRAATRSEARRWEPRRRVNPRIRAVSFATVDAMTGSEFEEHVAQLCRRDACSDVVVSGGAGDLGADVVARLPDGRSLVVQCKRLGRTRAVGSPDMQRFVGTARPVHAADVAMLVTSSRFTAPARRLARAQDIVTVDRRTLGRWMAGTDLPTLLGAAANPPAEPVTATLPYPEARSEAAAYLPD</sequence>
<dbReference type="Pfam" id="PF04471">
    <property type="entry name" value="Mrr_cat"/>
    <property type="match status" value="1"/>
</dbReference>
<dbReference type="SUPFAM" id="SSF52980">
    <property type="entry name" value="Restriction endonuclease-like"/>
    <property type="match status" value="1"/>
</dbReference>
<dbReference type="Gene3D" id="3.40.1350.10">
    <property type="match status" value="1"/>
</dbReference>
<reference evidence="2 3" key="1">
    <citation type="submission" date="2017-03" db="EMBL/GenBank/DDBJ databases">
        <title>Draft genome sequence of Streptomyces scabrisporus NF3, endophyte isolated from Amphipterygium adstringens.</title>
        <authorList>
            <person name="Vazquez M."/>
            <person name="Ceapa C.D."/>
            <person name="Rodriguez Luna D."/>
            <person name="Sanchez Esquivel S."/>
        </authorList>
    </citation>
    <scope>NUCLEOTIDE SEQUENCE [LARGE SCALE GENOMIC DNA]</scope>
    <source>
        <strain evidence="2 3">NF3</strain>
    </source>
</reference>
<dbReference type="InterPro" id="IPR007560">
    <property type="entry name" value="Restrct_endonuc_IV_Mrr"/>
</dbReference>
<name>A0A1T3NNH3_9ACTN</name>
<evidence type="ECO:0000313" key="2">
    <source>
        <dbReference type="EMBL" id="OPC78493.1"/>
    </source>
</evidence>
<dbReference type="EMBL" id="MWQN01000003">
    <property type="protein sequence ID" value="OPC78493.1"/>
    <property type="molecule type" value="Genomic_DNA"/>
</dbReference>
<dbReference type="STRING" id="159449.B4N89_38020"/>
<dbReference type="OrthoDB" id="5181666at2"/>
<dbReference type="GO" id="GO:0003677">
    <property type="term" value="F:DNA binding"/>
    <property type="evidence" value="ECO:0007669"/>
    <property type="project" value="InterPro"/>
</dbReference>
<feature type="domain" description="Restriction endonuclease type IV Mrr" evidence="1">
    <location>
        <begin position="48"/>
        <end position="161"/>
    </location>
</feature>
<dbReference type="InterPro" id="IPR011856">
    <property type="entry name" value="tRNA_endonuc-like_dom_sf"/>
</dbReference>
<dbReference type="Proteomes" id="UP000190037">
    <property type="component" value="Unassembled WGS sequence"/>
</dbReference>
<organism evidence="2 3">
    <name type="scientific">Embleya scabrispora</name>
    <dbReference type="NCBI Taxonomy" id="159449"/>
    <lineage>
        <taxon>Bacteria</taxon>
        <taxon>Bacillati</taxon>
        <taxon>Actinomycetota</taxon>
        <taxon>Actinomycetes</taxon>
        <taxon>Kitasatosporales</taxon>
        <taxon>Streptomycetaceae</taxon>
        <taxon>Embleya</taxon>
    </lineage>
</organism>